<dbReference type="InterPro" id="IPR027417">
    <property type="entry name" value="P-loop_NTPase"/>
</dbReference>
<dbReference type="PANTHER" id="PTHR11669:SF8">
    <property type="entry name" value="DNA POLYMERASE III SUBUNIT DELTA"/>
    <property type="match status" value="1"/>
</dbReference>
<protein>
    <submittedName>
        <fullName evidence="1">DNA polymerase III subunit delta</fullName>
    </submittedName>
</protein>
<proteinExistence type="predicted"/>
<evidence type="ECO:0000313" key="1">
    <source>
        <dbReference type="EMBL" id="MBE7368267.1"/>
    </source>
</evidence>
<accession>A0ABR9S5F5</accession>
<comment type="caution">
    <text evidence="1">The sequence shown here is derived from an EMBL/GenBank/DDBJ whole genome shotgun (WGS) entry which is preliminary data.</text>
</comment>
<gene>
    <name evidence="1" type="ORF">IM787_11975</name>
</gene>
<evidence type="ECO:0000313" key="2">
    <source>
        <dbReference type="Proteomes" id="UP000806285"/>
    </source>
</evidence>
<organism evidence="1 2">
    <name type="scientific">Ramlibacter pallidus</name>
    <dbReference type="NCBI Taxonomy" id="2780087"/>
    <lineage>
        <taxon>Bacteria</taxon>
        <taxon>Pseudomonadati</taxon>
        <taxon>Pseudomonadota</taxon>
        <taxon>Betaproteobacteria</taxon>
        <taxon>Burkholderiales</taxon>
        <taxon>Comamonadaceae</taxon>
        <taxon>Ramlibacter</taxon>
    </lineage>
</organism>
<dbReference type="Gene3D" id="3.40.50.300">
    <property type="entry name" value="P-loop containing nucleotide triphosphate hydrolases"/>
    <property type="match status" value="1"/>
</dbReference>
<dbReference type="InterPro" id="IPR050238">
    <property type="entry name" value="DNA_Rep/Repair_Clamp_Loader"/>
</dbReference>
<dbReference type="SUPFAM" id="SSF52540">
    <property type="entry name" value="P-loop containing nucleoside triphosphate hydrolases"/>
    <property type="match status" value="1"/>
</dbReference>
<reference evidence="1 2" key="1">
    <citation type="submission" date="2020-10" db="EMBL/GenBank/DDBJ databases">
        <title>Ramlibacter sp. HM2 16S ribosomal RNA gene Genome sequencing and assembly.</title>
        <authorList>
            <person name="Kang M."/>
        </authorList>
    </citation>
    <scope>NUCLEOTIDE SEQUENCE [LARGE SCALE GENOMIC DNA]</scope>
    <source>
        <strain evidence="1 2">HM2</strain>
    </source>
</reference>
<sequence length="332" mass="35975">MTAPWIAAQLRQLLAQRGHAWLLQGPSGLGQYDLALGLARAWLCDRPTEQGACGQCESCHQVEVRAHTDLAVLMPETAMQVLGWPLAEKAQQELDDKKRKPSREIRVDAMRDALEFAQRTSGRGRGKVVLVYPAERMNQVTANALLKTLEEPPGDMRFVLASEAAHQLLPTIRSRCLGHTMTWPGLPEAVAWLESEGVPATAAPGLLRAAGGRPEDALRLHGAGLDAKTWALWPKALVRGDMGVLSDWGPAQVVESFQKLCHDLMAVRSGAAPRFFETADLPAAASADALTGWWRSLTATARTVEHPFNAGLLVEDLVAQARAALNSGQSRP</sequence>
<name>A0ABR9S5F5_9BURK</name>
<dbReference type="Proteomes" id="UP000806285">
    <property type="component" value="Unassembled WGS sequence"/>
</dbReference>
<dbReference type="EMBL" id="JADDIV010000003">
    <property type="protein sequence ID" value="MBE7368267.1"/>
    <property type="molecule type" value="Genomic_DNA"/>
</dbReference>
<dbReference type="Pfam" id="PF13177">
    <property type="entry name" value="DNA_pol3_delta2"/>
    <property type="match status" value="1"/>
</dbReference>
<keyword evidence="2" id="KW-1185">Reference proteome</keyword>
<dbReference type="RefSeq" id="WP_193676867.1">
    <property type="nucleotide sequence ID" value="NZ_JADDIV010000003.1"/>
</dbReference>
<dbReference type="PANTHER" id="PTHR11669">
    <property type="entry name" value="REPLICATION FACTOR C / DNA POLYMERASE III GAMMA-TAU SUBUNIT"/>
    <property type="match status" value="1"/>
</dbReference>